<dbReference type="AlphaFoldDB" id="A0A7V7VR80"/>
<dbReference type="RefSeq" id="WP_151648516.1">
    <property type="nucleotide sequence ID" value="NZ_WBVY01000007.1"/>
</dbReference>
<evidence type="ECO:0000313" key="2">
    <source>
        <dbReference type="Proteomes" id="UP000460650"/>
    </source>
</evidence>
<reference evidence="1 2" key="1">
    <citation type="submission" date="2019-09" db="EMBL/GenBank/DDBJ databases">
        <title>Taxonomic organization of the family Brucellaceae based on a phylogenomic approach.</title>
        <authorList>
            <person name="Leclercq S."/>
            <person name="Cloeckaert A."/>
            <person name="Zygmunt M.S."/>
        </authorList>
    </citation>
    <scope>NUCLEOTIDE SEQUENCE [LARGE SCALE GENOMIC DNA]</scope>
    <source>
        <strain evidence="1 2">TA93</strain>
    </source>
</reference>
<dbReference type="EMBL" id="WBVY01000007">
    <property type="protein sequence ID" value="KAB2655196.1"/>
    <property type="molecule type" value="Genomic_DNA"/>
</dbReference>
<dbReference type="Proteomes" id="UP000460650">
    <property type="component" value="Unassembled WGS sequence"/>
</dbReference>
<accession>A0A7V7VR80</accession>
<protein>
    <submittedName>
        <fullName evidence="1">Uncharacterized protein</fullName>
    </submittedName>
</protein>
<organism evidence="1 2">
    <name type="scientific">Brucella tritici</name>
    <dbReference type="NCBI Taxonomy" id="94626"/>
    <lineage>
        <taxon>Bacteria</taxon>
        <taxon>Pseudomonadati</taxon>
        <taxon>Pseudomonadota</taxon>
        <taxon>Alphaproteobacteria</taxon>
        <taxon>Hyphomicrobiales</taxon>
        <taxon>Brucellaceae</taxon>
        <taxon>Brucella/Ochrobactrum group</taxon>
        <taxon>Brucella</taxon>
    </lineage>
</organism>
<name>A0A7V7VR80_9HYPH</name>
<gene>
    <name evidence="1" type="ORF">F9K94_21835</name>
</gene>
<sequence>MTFYAKQKKTYPRTIKIAKIGREWIDVIVILDKGNAKAKLKLDASTQTLAVGTTISAQMSYLSDFGASPVKYAVAGNMEILSVDESAAEKDAASEIAFKVMRKLKMDRKTSTLSLPSFSVAEATNRLLNDPRHPATFQETIKIEGNDVTLFDVPTLSKRVAIFGFNEKTQFIRAEYESEKTKAAPAISARKSRFLAEAKGQIWDSCPHCGNEPVYLPKLVCENCW</sequence>
<evidence type="ECO:0000313" key="1">
    <source>
        <dbReference type="EMBL" id="KAB2655196.1"/>
    </source>
</evidence>
<comment type="caution">
    <text evidence="1">The sequence shown here is derived from an EMBL/GenBank/DDBJ whole genome shotgun (WGS) entry which is preliminary data.</text>
</comment>
<proteinExistence type="predicted"/>